<keyword evidence="2" id="KW-1185">Reference proteome</keyword>
<evidence type="ECO:0000313" key="2">
    <source>
        <dbReference type="Proteomes" id="UP001143192"/>
    </source>
</evidence>
<organism evidence="1 2">
    <name type="scientific">Bacteroides muris</name>
    <name type="common">ex Fokt et al. 2023</name>
    <dbReference type="NCBI Taxonomy" id="2937417"/>
    <lineage>
        <taxon>Bacteria</taxon>
        <taxon>Pseudomonadati</taxon>
        <taxon>Bacteroidota</taxon>
        <taxon>Bacteroidia</taxon>
        <taxon>Bacteroidales</taxon>
        <taxon>Bacteroidaceae</taxon>
        <taxon>Bacteroides</taxon>
    </lineage>
</organism>
<protein>
    <submittedName>
        <fullName evidence="1">Uncharacterized protein</fullName>
    </submittedName>
</protein>
<reference evidence="1" key="1">
    <citation type="journal article" date="2022" name="Arch. Microbiol.">
        <title>Bacteroides muris sp. nov. isolated from the cecum of wild-derived house mice.</title>
        <authorList>
            <person name="Fokt H."/>
            <person name="Unni R."/>
            <person name="Repnik U."/>
            <person name="Schmitz R.A."/>
            <person name="Bramkamp M."/>
            <person name="Baines J.F."/>
            <person name="Unterweger D."/>
        </authorList>
    </citation>
    <scope>NUCLEOTIDE SEQUENCE</scope>
    <source>
        <strain evidence="1">KH365_2</strain>
    </source>
</reference>
<reference evidence="1" key="2">
    <citation type="submission" date="2022-04" db="EMBL/GenBank/DDBJ databases">
        <authorList>
            <person name="Fokt H."/>
            <person name="Baines J."/>
        </authorList>
    </citation>
    <scope>NUCLEOTIDE SEQUENCE</scope>
    <source>
        <strain evidence="1">KH365_2</strain>
    </source>
</reference>
<comment type="caution">
    <text evidence="1">The sequence shown here is derived from an EMBL/GenBank/DDBJ whole genome shotgun (WGS) entry which is preliminary data.</text>
</comment>
<sequence>MNDLLSFKRNAMMLGLCTSYKDKWDAATSKEKLMEIATDAKGMDMIADSISNGWGLSPSYIIKNFSDYINGKWQRNKDGYTSEMYVFHKGDVDIRSTLTLFVDCECNVNVRKGIVSEIYLSGKSKVRVMCEGHCCVIRYGKDCSFTTEGNGVVHEKYVDNSEPHINHDYK</sequence>
<name>A0A9X2NV10_9BACE</name>
<dbReference type="EMBL" id="JAMZED010000080">
    <property type="protein sequence ID" value="MCR6506368.1"/>
    <property type="molecule type" value="Genomic_DNA"/>
</dbReference>
<dbReference type="AlphaFoldDB" id="A0A9X2NV10"/>
<gene>
    <name evidence="1" type="ORF">M1B79_17320</name>
</gene>
<evidence type="ECO:0000313" key="1">
    <source>
        <dbReference type="EMBL" id="MCR6506368.1"/>
    </source>
</evidence>
<dbReference type="RefSeq" id="WP_257932538.1">
    <property type="nucleotide sequence ID" value="NZ_JAMZED010000080.1"/>
</dbReference>
<dbReference type="Proteomes" id="UP001143192">
    <property type="component" value="Unassembled WGS sequence"/>
</dbReference>
<proteinExistence type="predicted"/>
<accession>A0A9X2NV10</accession>